<keyword evidence="3" id="KW-0464">Manganese</keyword>
<evidence type="ECO:0000313" key="6">
    <source>
        <dbReference type="Proteomes" id="UP000694001"/>
    </source>
</evidence>
<dbReference type="PANTHER" id="PTHR43782:SF3">
    <property type="entry name" value="ARGINASE"/>
    <property type="match status" value="1"/>
</dbReference>
<dbReference type="PANTHER" id="PTHR43782">
    <property type="entry name" value="ARGINASE"/>
    <property type="match status" value="1"/>
</dbReference>
<evidence type="ECO:0000256" key="3">
    <source>
        <dbReference type="ARBA" id="ARBA00023211"/>
    </source>
</evidence>
<accession>A0A975TZB0</accession>
<keyword evidence="2" id="KW-0378">Hydrolase</keyword>
<sequence length="289" mass="29431">MEVQPILLPYAGDVGRWGAARGPEAILAAGLARELAESGHRVAEPVSVSLPREKRTRDVVTNIGYLAARVSDRVAEALGAGRFPLVLEGNCTGAVGPAGGVARAKGAAGIVWYDAHGDLHTLATTSTGLLGGMPFAVCLGWEFDDWRERAGLRTPVRASAAALIGASDLDPEEEAALAAHPIARLDAEAIGPDAAERTTALLAPRAAAAPGWYLHIDLDVAGPTAVPGVLTPPPRWPARDHLIASIAAAAKAVPLACLGIAAYDPGGDPSGRGARLAVEMALAALGEGG</sequence>
<evidence type="ECO:0000256" key="1">
    <source>
        <dbReference type="ARBA" id="ARBA00022723"/>
    </source>
</evidence>
<organism evidence="5 6">
    <name type="scientific">Elioraea tepida</name>
    <dbReference type="NCBI Taxonomy" id="2843330"/>
    <lineage>
        <taxon>Bacteria</taxon>
        <taxon>Pseudomonadati</taxon>
        <taxon>Pseudomonadota</taxon>
        <taxon>Alphaproteobacteria</taxon>
        <taxon>Acetobacterales</taxon>
        <taxon>Elioraeaceae</taxon>
        <taxon>Elioraea</taxon>
    </lineage>
</organism>
<keyword evidence="1" id="KW-0479">Metal-binding</keyword>
<evidence type="ECO:0000256" key="4">
    <source>
        <dbReference type="PROSITE-ProRule" id="PRU00742"/>
    </source>
</evidence>
<keyword evidence="6" id="KW-1185">Reference proteome</keyword>
<gene>
    <name evidence="5" type="ORF">KO353_08180</name>
</gene>
<protein>
    <submittedName>
        <fullName evidence="5">Arginase family protein</fullName>
    </submittedName>
</protein>
<proteinExistence type="inferred from homology"/>
<reference evidence="5" key="1">
    <citation type="submission" date="2021-06" db="EMBL/GenBank/DDBJ databases">
        <title>Elioraea tepida, sp. nov., a moderately thermophilic aerobic anoxygenic phototrophic bacterium isolated from an alkaline siliceous hot spring mat community in Yellowstone National Park, WY, USA.</title>
        <authorList>
            <person name="Saini M.K."/>
            <person name="Yoshida S."/>
            <person name="Sebastian A."/>
            <person name="Hirose S."/>
            <person name="Hara E."/>
            <person name="Tamaki H."/>
            <person name="Soulier N.T."/>
            <person name="Albert I."/>
            <person name="Hanada S."/>
            <person name="Bryant D.A."/>
            <person name="Tank M."/>
        </authorList>
    </citation>
    <scope>NUCLEOTIDE SEQUENCE</scope>
    <source>
        <strain evidence="5">MS-P2</strain>
    </source>
</reference>
<dbReference type="RefSeq" id="WP_218284190.1">
    <property type="nucleotide sequence ID" value="NZ_CP076448.1"/>
</dbReference>
<dbReference type="Pfam" id="PF00491">
    <property type="entry name" value="Arginase"/>
    <property type="match status" value="1"/>
</dbReference>
<dbReference type="GO" id="GO:0004053">
    <property type="term" value="F:arginase activity"/>
    <property type="evidence" value="ECO:0007669"/>
    <property type="project" value="TreeGrafter"/>
</dbReference>
<name>A0A975TZB0_9PROT</name>
<dbReference type="Proteomes" id="UP000694001">
    <property type="component" value="Chromosome"/>
</dbReference>
<evidence type="ECO:0000256" key="2">
    <source>
        <dbReference type="ARBA" id="ARBA00022801"/>
    </source>
</evidence>
<comment type="similarity">
    <text evidence="4">Belongs to the arginase family.</text>
</comment>
<dbReference type="AlphaFoldDB" id="A0A975TZB0"/>
<dbReference type="EMBL" id="CP076448">
    <property type="protein sequence ID" value="QXM23330.1"/>
    <property type="molecule type" value="Genomic_DNA"/>
</dbReference>
<dbReference type="GO" id="GO:0005737">
    <property type="term" value="C:cytoplasm"/>
    <property type="evidence" value="ECO:0007669"/>
    <property type="project" value="TreeGrafter"/>
</dbReference>
<dbReference type="InterPro" id="IPR006035">
    <property type="entry name" value="Ureohydrolase"/>
</dbReference>
<dbReference type="PROSITE" id="PS51409">
    <property type="entry name" value="ARGINASE_2"/>
    <property type="match status" value="1"/>
</dbReference>
<dbReference type="KEGG" id="elio:KO353_08180"/>
<evidence type="ECO:0000313" key="5">
    <source>
        <dbReference type="EMBL" id="QXM23330.1"/>
    </source>
</evidence>
<dbReference type="GO" id="GO:0030145">
    <property type="term" value="F:manganese ion binding"/>
    <property type="evidence" value="ECO:0007669"/>
    <property type="project" value="TreeGrafter"/>
</dbReference>